<feature type="domain" description="Flavodoxin-like fold" evidence="7">
    <location>
        <begin position="1"/>
        <end position="181"/>
    </location>
</feature>
<sequence>MRVLAVTASVSDCSRSKSLLLRFVEGLRTAENLEVKIRDVGKTPPPHLTELQLKLFADSTLPDPEGVCSISNELIEELRWADVILISTPIYNWAIPSTLKCWIDQVVRLNHTFITTPTGIDGLLQEVPKGWENRNYNTKKRVILFVSSGLTPAEHITRYLRSVLKFIGITRVQSVDCVHLMQDNIPEEAKQLCDETLVTFLKNQPKED</sequence>
<dbReference type="EC" id="1.7.1.17" evidence="5"/>
<dbReference type="PANTHER" id="PTHR43741:SF4">
    <property type="entry name" value="FMN-DEPENDENT NADH:QUINONE OXIDOREDUCTASE"/>
    <property type="match status" value="1"/>
</dbReference>
<evidence type="ECO:0000256" key="3">
    <source>
        <dbReference type="ARBA" id="ARBA00023002"/>
    </source>
</evidence>
<proteinExistence type="inferred from homology"/>
<dbReference type="InterPro" id="IPR023048">
    <property type="entry name" value="NADH:quinone_OxRdtase_FMN_depd"/>
</dbReference>
<comment type="caution">
    <text evidence="8">The sequence shown here is derived from an EMBL/GenBank/DDBJ whole genome shotgun (WGS) entry which is preliminary data.</text>
</comment>
<dbReference type="HAMAP" id="MF_01216">
    <property type="entry name" value="Azoreductase_type1"/>
    <property type="match status" value="1"/>
</dbReference>
<dbReference type="OrthoDB" id="26889at2759"/>
<dbReference type="EMBL" id="AFNH02001121">
    <property type="protein sequence ID" value="EZG44207.1"/>
    <property type="molecule type" value="Genomic_DNA"/>
</dbReference>
<evidence type="ECO:0000313" key="9">
    <source>
        <dbReference type="Proteomes" id="UP000019763"/>
    </source>
</evidence>
<dbReference type="PANTHER" id="PTHR43741">
    <property type="entry name" value="FMN-DEPENDENT NADH-AZOREDUCTASE 1"/>
    <property type="match status" value="1"/>
</dbReference>
<dbReference type="RefSeq" id="XP_011132760.1">
    <property type="nucleotide sequence ID" value="XM_011134458.1"/>
</dbReference>
<dbReference type="InterPro" id="IPR050104">
    <property type="entry name" value="FMN-dep_NADH:Q_OxRdtase_AzoR1"/>
</dbReference>
<dbReference type="GO" id="GO:0016655">
    <property type="term" value="F:oxidoreductase activity, acting on NAD(P)H, quinone or similar compound as acceptor"/>
    <property type="evidence" value="ECO:0007669"/>
    <property type="project" value="InterPro"/>
</dbReference>
<evidence type="ECO:0000256" key="6">
    <source>
        <dbReference type="ARBA" id="ARBA00048542"/>
    </source>
</evidence>
<dbReference type="InterPro" id="IPR003680">
    <property type="entry name" value="Flavodoxin_fold"/>
</dbReference>
<keyword evidence="1" id="KW-0285">Flavoprotein</keyword>
<dbReference type="GeneID" id="22915253"/>
<evidence type="ECO:0000256" key="5">
    <source>
        <dbReference type="ARBA" id="ARBA00024061"/>
    </source>
</evidence>
<organism evidence="8 9">
    <name type="scientific">Gregarina niphandrodes</name>
    <name type="common">Septate eugregarine</name>
    <dbReference type="NCBI Taxonomy" id="110365"/>
    <lineage>
        <taxon>Eukaryota</taxon>
        <taxon>Sar</taxon>
        <taxon>Alveolata</taxon>
        <taxon>Apicomplexa</taxon>
        <taxon>Conoidasida</taxon>
        <taxon>Gregarinasina</taxon>
        <taxon>Eugregarinorida</taxon>
        <taxon>Gregarinidae</taxon>
        <taxon>Gregarina</taxon>
    </lineage>
</organism>
<keyword evidence="2" id="KW-0288">FMN</keyword>
<dbReference type="Gene3D" id="3.40.50.360">
    <property type="match status" value="1"/>
</dbReference>
<gene>
    <name evidence="8" type="ORF">GNI_150610</name>
</gene>
<evidence type="ECO:0000256" key="1">
    <source>
        <dbReference type="ARBA" id="ARBA00022630"/>
    </source>
</evidence>
<dbReference type="Pfam" id="PF02525">
    <property type="entry name" value="Flavodoxin_2"/>
    <property type="match status" value="1"/>
</dbReference>
<name>A0A023B0G2_GRENI</name>
<comment type="catalytic activity">
    <reaction evidence="6">
        <text>N,N-dimethyl-1,4-phenylenediamine + anthranilate + 2 NAD(+) = 2-(4-dimethylaminophenyl)diazenylbenzoate + 2 NADH + 2 H(+)</text>
        <dbReference type="Rhea" id="RHEA:55872"/>
        <dbReference type="ChEBI" id="CHEBI:15378"/>
        <dbReference type="ChEBI" id="CHEBI:15783"/>
        <dbReference type="ChEBI" id="CHEBI:16567"/>
        <dbReference type="ChEBI" id="CHEBI:57540"/>
        <dbReference type="ChEBI" id="CHEBI:57945"/>
        <dbReference type="ChEBI" id="CHEBI:71579"/>
        <dbReference type="EC" id="1.7.1.17"/>
    </reaction>
    <physiologicalReaction direction="right-to-left" evidence="6">
        <dbReference type="Rhea" id="RHEA:55874"/>
    </physiologicalReaction>
</comment>
<keyword evidence="3" id="KW-0560">Oxidoreductase</keyword>
<evidence type="ECO:0000313" key="8">
    <source>
        <dbReference type="EMBL" id="EZG44207.1"/>
    </source>
</evidence>
<protein>
    <recommendedName>
        <fullName evidence="5">FMN-dependent NADH-azoreductase</fullName>
        <ecNumber evidence="5">1.7.1.17</ecNumber>
    </recommendedName>
</protein>
<dbReference type="InterPro" id="IPR029039">
    <property type="entry name" value="Flavoprotein-like_sf"/>
</dbReference>
<evidence type="ECO:0000256" key="2">
    <source>
        <dbReference type="ARBA" id="ARBA00022643"/>
    </source>
</evidence>
<dbReference type="SUPFAM" id="SSF52218">
    <property type="entry name" value="Flavoproteins"/>
    <property type="match status" value="1"/>
</dbReference>
<evidence type="ECO:0000259" key="7">
    <source>
        <dbReference type="Pfam" id="PF02525"/>
    </source>
</evidence>
<keyword evidence="4" id="KW-0520">NAD</keyword>
<reference evidence="8" key="1">
    <citation type="submission" date="2013-12" db="EMBL/GenBank/DDBJ databases">
        <authorList>
            <person name="Omoto C.K."/>
            <person name="Sibley D."/>
            <person name="Venepally P."/>
            <person name="Hadjithomas M."/>
            <person name="Karamycheva S."/>
            <person name="Brunk B."/>
            <person name="Roos D."/>
            <person name="Caler E."/>
            <person name="Lorenzi H."/>
        </authorList>
    </citation>
    <scope>NUCLEOTIDE SEQUENCE</scope>
</reference>
<dbReference type="VEuPathDB" id="CryptoDB:GNI_150610"/>
<dbReference type="Proteomes" id="UP000019763">
    <property type="component" value="Unassembled WGS sequence"/>
</dbReference>
<dbReference type="GO" id="GO:0010181">
    <property type="term" value="F:FMN binding"/>
    <property type="evidence" value="ECO:0007669"/>
    <property type="project" value="InterPro"/>
</dbReference>
<accession>A0A023B0G2</accession>
<dbReference type="AlphaFoldDB" id="A0A023B0G2"/>
<keyword evidence="9" id="KW-1185">Reference proteome</keyword>
<evidence type="ECO:0000256" key="4">
    <source>
        <dbReference type="ARBA" id="ARBA00023027"/>
    </source>
</evidence>